<dbReference type="RefSeq" id="WP_218038356.1">
    <property type="nucleotide sequence ID" value="NZ_BAAAHM010000021.1"/>
</dbReference>
<dbReference type="AlphaFoldDB" id="A0A5M3XI52"/>
<reference evidence="2 3" key="1">
    <citation type="submission" date="2019-10" db="EMBL/GenBank/DDBJ databases">
        <title>Whole genome shotgun sequence of Acrocarpospora pleiomorpha NBRC 16267.</title>
        <authorList>
            <person name="Ichikawa N."/>
            <person name="Kimura A."/>
            <person name="Kitahashi Y."/>
            <person name="Komaki H."/>
            <person name="Oguchi A."/>
        </authorList>
    </citation>
    <scope>NUCLEOTIDE SEQUENCE [LARGE SCALE GENOMIC DNA]</scope>
    <source>
        <strain evidence="2 3">NBRC 16267</strain>
    </source>
</reference>
<name>A0A5M3XI52_9ACTN</name>
<protein>
    <submittedName>
        <fullName evidence="2">Lipid-transfer protein</fullName>
    </submittedName>
</protein>
<sequence length="372" mass="39074">MTEIDLTCQALMSACDDAGIAVTDVDGFAFYRGGVDAGLLAQTLGIREITFCASLSGAGGGSAGSLGLAVAAIQSGMATVVACPMAFQQIGTRFGAAYARDGVGGGPLYNHASPEDDYLRPADLVAPAQMFGLIAQRHMHKYGTTREAFAEVAITFRDNARKTPGSLMTKPMTRADYFNARMISDPICLFDCCVESEGAGVVLVTSLERARDLKKTPVELLASVHGGEGDWGQGIMWLNMPDEIFSSSGHRGIAKRMYESAGIKPADVDVAMIYDHFAPMVLLQLEDYGFCAIGESNDFVLDGNIRMDGAIPVNPNGGQLSNGYLIGFSLVTEAVRQVRGEGANQVAGAEVALVTGGPAALPVSGSLLRAVR</sequence>
<dbReference type="CDD" id="cd00829">
    <property type="entry name" value="SCP-x_thiolase"/>
    <property type="match status" value="1"/>
</dbReference>
<dbReference type="Proteomes" id="UP000377595">
    <property type="component" value="Unassembled WGS sequence"/>
</dbReference>
<dbReference type="InterPro" id="IPR055140">
    <property type="entry name" value="Thiolase_C_2"/>
</dbReference>
<dbReference type="PANTHER" id="PTHR42870:SF1">
    <property type="entry name" value="NON-SPECIFIC LIPID-TRANSFER PROTEIN-LIKE 2"/>
    <property type="match status" value="1"/>
</dbReference>
<evidence type="ECO:0000259" key="1">
    <source>
        <dbReference type="Pfam" id="PF22691"/>
    </source>
</evidence>
<proteinExistence type="predicted"/>
<dbReference type="PANTHER" id="PTHR42870">
    <property type="entry name" value="ACETYL-COA C-ACETYLTRANSFERASE"/>
    <property type="match status" value="1"/>
</dbReference>
<comment type="caution">
    <text evidence="2">The sequence shown here is derived from an EMBL/GenBank/DDBJ whole genome shotgun (WGS) entry which is preliminary data.</text>
</comment>
<feature type="domain" description="Thiolase C-terminal" evidence="1">
    <location>
        <begin position="247"/>
        <end position="356"/>
    </location>
</feature>
<dbReference type="GO" id="GO:0016747">
    <property type="term" value="F:acyltransferase activity, transferring groups other than amino-acyl groups"/>
    <property type="evidence" value="ECO:0007669"/>
    <property type="project" value="InterPro"/>
</dbReference>
<evidence type="ECO:0000313" key="3">
    <source>
        <dbReference type="Proteomes" id="UP000377595"/>
    </source>
</evidence>
<dbReference type="SUPFAM" id="SSF53901">
    <property type="entry name" value="Thiolase-like"/>
    <property type="match status" value="2"/>
</dbReference>
<dbReference type="InterPro" id="IPR002155">
    <property type="entry name" value="Thiolase"/>
</dbReference>
<organism evidence="2 3">
    <name type="scientific">Acrocarpospora pleiomorpha</name>
    <dbReference type="NCBI Taxonomy" id="90975"/>
    <lineage>
        <taxon>Bacteria</taxon>
        <taxon>Bacillati</taxon>
        <taxon>Actinomycetota</taxon>
        <taxon>Actinomycetes</taxon>
        <taxon>Streptosporangiales</taxon>
        <taxon>Streptosporangiaceae</taxon>
        <taxon>Acrocarpospora</taxon>
    </lineage>
</organism>
<accession>A0A5M3XI52</accession>
<dbReference type="Gene3D" id="3.40.47.10">
    <property type="match status" value="1"/>
</dbReference>
<evidence type="ECO:0000313" key="2">
    <source>
        <dbReference type="EMBL" id="GES20442.1"/>
    </source>
</evidence>
<dbReference type="Pfam" id="PF22691">
    <property type="entry name" value="Thiolase_C_1"/>
    <property type="match status" value="1"/>
</dbReference>
<dbReference type="PIRSF" id="PIRSF000429">
    <property type="entry name" value="Ac-CoA_Ac_transf"/>
    <property type="match status" value="1"/>
</dbReference>
<gene>
    <name evidence="2" type="ORF">Aple_033380</name>
</gene>
<dbReference type="EMBL" id="BLAF01000016">
    <property type="protein sequence ID" value="GES20442.1"/>
    <property type="molecule type" value="Genomic_DNA"/>
</dbReference>
<dbReference type="InterPro" id="IPR016039">
    <property type="entry name" value="Thiolase-like"/>
</dbReference>
<keyword evidence="3" id="KW-1185">Reference proteome</keyword>